<dbReference type="Proteomes" id="UP000199623">
    <property type="component" value="Unassembled WGS sequence"/>
</dbReference>
<dbReference type="AlphaFoldDB" id="A0A1G7MYJ9"/>
<evidence type="ECO:0000256" key="4">
    <source>
        <dbReference type="ARBA" id="ARBA00023163"/>
    </source>
</evidence>
<feature type="domain" description="OmpR/PhoB-type" evidence="6">
    <location>
        <begin position="1"/>
        <end position="96"/>
    </location>
</feature>
<dbReference type="SMART" id="SM00862">
    <property type="entry name" value="Trans_reg_C"/>
    <property type="match status" value="1"/>
</dbReference>
<protein>
    <submittedName>
        <fullName evidence="7">DNA-binding transcriptional activator of the SARP family</fullName>
    </submittedName>
</protein>
<keyword evidence="8" id="KW-1185">Reference proteome</keyword>
<dbReference type="InterPro" id="IPR016032">
    <property type="entry name" value="Sig_transdc_resp-reg_C-effctor"/>
</dbReference>
<dbReference type="Gene3D" id="1.25.40.10">
    <property type="entry name" value="Tetratricopeptide repeat domain"/>
    <property type="match status" value="2"/>
</dbReference>
<evidence type="ECO:0000256" key="3">
    <source>
        <dbReference type="ARBA" id="ARBA00023125"/>
    </source>
</evidence>
<dbReference type="CDD" id="cd15831">
    <property type="entry name" value="BTAD"/>
    <property type="match status" value="1"/>
</dbReference>
<dbReference type="InterPro" id="IPR005158">
    <property type="entry name" value="BTAD"/>
</dbReference>
<sequence length="861" mass="94184">MTVTVEFRVLGPLEVLVDAEPVPVPAGRCRVLLATLLLRPNQFVPVDELVDRVWDGEPPTADRGHKTLQMVVARLRTALGPANRVRTSRGGYLVEVGQDELDLLRFRALAGAGDHTAASALWREPVLGNVKSDRLHRDDVPLLLDERLAVLERRVDADLGRGLAAQLVPELRSLVAAHPLRETFWRQLMLALYRSDRQVEALAAYQEIRDLLADELGVDPGPPLRELHERILRSDVEPAGQRVVPRQLPAGVRNFVGRSAELAALSATAGITLVHGTGGVGKTALVLRWAHEARSGFPDGDLHLDLRGFDPEGRPVRAAQAAETLLLGLGVKKVPADEDARFALLRSELADRRMLLVLDNAASSDQVLPLLPGTPGVRVVITSRNQLRPLVARHGVTTTALHQLDDEESRALLAAVLGAGRLAAEPGTAEEIAARCTGLPLALRVFAERVARFPDVPLSEFLGELRGERLDALSDFEDVDVRAVFSWSYRALGEDEARMFRLLSVHPGADFDVPAAAALAGVPVARARRLLERLAADHLVQSRSPGRYDLHDLLRAYAAELCGDEEAAALRLTEWYVHSLQNAAEMLPGKQTLRAEDLTTGVTPREFTDRFEALAWCRGEWDNLGAVLHAALGRGWGRAAQAIVAHLRTHTLVERVRSQDLVAMFEAVQGIGAPREQGLSRVKLAAQYVDVERYEDALREFEAGLPLVRAAGERLAEVSALNNMSIALLALGRREESLAVNHRTLDLAVEIGDLTMEAICAANIVGSLNDLRRYPEAVEAGERAREAMRRLGDEYLEARLDDFVGFALAEVGRQEEGLEMLRHDEAVRAWEEALEVARSTGIPRVEGLETKLSLVRGPGPG</sequence>
<dbReference type="InterPro" id="IPR001867">
    <property type="entry name" value="OmpR/PhoB-type_DNA-bd"/>
</dbReference>
<name>A0A1G7MYJ9_9PSEU</name>
<evidence type="ECO:0000313" key="7">
    <source>
        <dbReference type="EMBL" id="SDF66814.1"/>
    </source>
</evidence>
<dbReference type="InterPro" id="IPR011990">
    <property type="entry name" value="TPR-like_helical_dom_sf"/>
</dbReference>
<dbReference type="SUPFAM" id="SSF46894">
    <property type="entry name" value="C-terminal effector domain of the bipartite response regulators"/>
    <property type="match status" value="1"/>
</dbReference>
<dbReference type="Gene3D" id="1.10.10.10">
    <property type="entry name" value="Winged helix-like DNA-binding domain superfamily/Winged helix DNA-binding domain"/>
    <property type="match status" value="1"/>
</dbReference>
<dbReference type="InterPro" id="IPR027417">
    <property type="entry name" value="P-loop_NTPase"/>
</dbReference>
<dbReference type="STRING" id="200378.SAMN05216553_102578"/>
<reference evidence="8" key="1">
    <citation type="submission" date="2016-10" db="EMBL/GenBank/DDBJ databases">
        <authorList>
            <person name="Varghese N."/>
            <person name="Submissions S."/>
        </authorList>
    </citation>
    <scope>NUCLEOTIDE SEQUENCE [LARGE SCALE GENOMIC DNA]</scope>
    <source>
        <strain evidence="8">CGMCC 4.3506</strain>
    </source>
</reference>
<evidence type="ECO:0000259" key="6">
    <source>
        <dbReference type="PROSITE" id="PS51755"/>
    </source>
</evidence>
<evidence type="ECO:0000256" key="2">
    <source>
        <dbReference type="ARBA" id="ARBA00023015"/>
    </source>
</evidence>
<dbReference type="SUPFAM" id="SSF52540">
    <property type="entry name" value="P-loop containing nucleoside triphosphate hydrolases"/>
    <property type="match status" value="1"/>
</dbReference>
<dbReference type="OrthoDB" id="5521887at2"/>
<dbReference type="Pfam" id="PF03704">
    <property type="entry name" value="BTAD"/>
    <property type="match status" value="1"/>
</dbReference>
<keyword evidence="2" id="KW-0805">Transcription regulation</keyword>
<dbReference type="Gene3D" id="3.40.50.300">
    <property type="entry name" value="P-loop containing nucleotide triphosphate hydrolases"/>
    <property type="match status" value="1"/>
</dbReference>
<dbReference type="PANTHER" id="PTHR35807:SF1">
    <property type="entry name" value="TRANSCRIPTIONAL REGULATOR REDD"/>
    <property type="match status" value="1"/>
</dbReference>
<dbReference type="PANTHER" id="PTHR35807">
    <property type="entry name" value="TRANSCRIPTIONAL REGULATOR REDD-RELATED"/>
    <property type="match status" value="1"/>
</dbReference>
<dbReference type="GO" id="GO:0006355">
    <property type="term" value="P:regulation of DNA-templated transcription"/>
    <property type="evidence" value="ECO:0007669"/>
    <property type="project" value="InterPro"/>
</dbReference>
<keyword evidence="3 5" id="KW-0238">DNA-binding</keyword>
<proteinExistence type="inferred from homology"/>
<dbReference type="PRINTS" id="PR00364">
    <property type="entry name" value="DISEASERSIST"/>
</dbReference>
<dbReference type="GO" id="GO:0003677">
    <property type="term" value="F:DNA binding"/>
    <property type="evidence" value="ECO:0007669"/>
    <property type="project" value="UniProtKB-UniRule"/>
</dbReference>
<dbReference type="EMBL" id="FNCC01000002">
    <property type="protein sequence ID" value="SDF66814.1"/>
    <property type="molecule type" value="Genomic_DNA"/>
</dbReference>
<comment type="similarity">
    <text evidence="1">Belongs to the AfsR/DnrI/RedD regulatory family.</text>
</comment>
<dbReference type="GO" id="GO:0000160">
    <property type="term" value="P:phosphorelay signal transduction system"/>
    <property type="evidence" value="ECO:0007669"/>
    <property type="project" value="InterPro"/>
</dbReference>
<evidence type="ECO:0000256" key="5">
    <source>
        <dbReference type="PROSITE-ProRule" id="PRU01091"/>
    </source>
</evidence>
<dbReference type="GO" id="GO:0043531">
    <property type="term" value="F:ADP binding"/>
    <property type="evidence" value="ECO:0007669"/>
    <property type="project" value="InterPro"/>
</dbReference>
<keyword evidence="4" id="KW-0804">Transcription</keyword>
<dbReference type="InterPro" id="IPR051677">
    <property type="entry name" value="AfsR-DnrI-RedD_regulator"/>
</dbReference>
<dbReference type="PROSITE" id="PS51755">
    <property type="entry name" value="OMPR_PHOB"/>
    <property type="match status" value="1"/>
</dbReference>
<dbReference type="SUPFAM" id="SSF48452">
    <property type="entry name" value="TPR-like"/>
    <property type="match status" value="2"/>
</dbReference>
<dbReference type="RefSeq" id="WP_090046623.1">
    <property type="nucleotide sequence ID" value="NZ_FNCC01000002.1"/>
</dbReference>
<feature type="DNA-binding region" description="OmpR/PhoB-type" evidence="5">
    <location>
        <begin position="1"/>
        <end position="96"/>
    </location>
</feature>
<evidence type="ECO:0000256" key="1">
    <source>
        <dbReference type="ARBA" id="ARBA00005820"/>
    </source>
</evidence>
<dbReference type="Pfam" id="PF00486">
    <property type="entry name" value="Trans_reg_C"/>
    <property type="match status" value="1"/>
</dbReference>
<dbReference type="SMART" id="SM01043">
    <property type="entry name" value="BTAD"/>
    <property type="match status" value="1"/>
</dbReference>
<gene>
    <name evidence="7" type="ORF">SAMN05216553_102578</name>
</gene>
<dbReference type="InterPro" id="IPR036388">
    <property type="entry name" value="WH-like_DNA-bd_sf"/>
</dbReference>
<evidence type="ECO:0000313" key="8">
    <source>
        <dbReference type="Proteomes" id="UP000199623"/>
    </source>
</evidence>
<accession>A0A1G7MYJ9</accession>
<organism evidence="7 8">
    <name type="scientific">Lentzea fradiae</name>
    <dbReference type="NCBI Taxonomy" id="200378"/>
    <lineage>
        <taxon>Bacteria</taxon>
        <taxon>Bacillati</taxon>
        <taxon>Actinomycetota</taxon>
        <taxon>Actinomycetes</taxon>
        <taxon>Pseudonocardiales</taxon>
        <taxon>Pseudonocardiaceae</taxon>
        <taxon>Lentzea</taxon>
    </lineage>
</organism>